<dbReference type="PANTHER" id="PTHR21596:SF3">
    <property type="entry name" value="FACTOR OF DNA METHYLATION 1-RELATED"/>
    <property type="match status" value="1"/>
</dbReference>
<evidence type="ECO:0000313" key="7">
    <source>
        <dbReference type="EMBL" id="KAK9747825.1"/>
    </source>
</evidence>
<sequence>MDYSSSDDSSISDSDISEYVEKPYEALRTNKYKVMNVNGTLRCPFCSGKKKQEYGLKDLYQHSSGVAKGAAHRSGLQKANHLALAKYMTLDLGYTDPQASQPLVEQHDDHPETFCWPWIGVIDNIVDKSRDRILAKYSKLGVVFLREGEGETVKALVEFGKDWDAFEKAVDFEKFFGSCKKGKKEFVDNQECIGSDMYGWLAREEDYCADGKIGDYLRKNTEIKTLAVVDQELKHDAKSKVVSLTNEIDLKNENLTVLSSKMIDKILSYGRMLEEKDKMEHAFNEESRRIQVNAQQLVRRAFIEQEKMNEELESEKRKLDSCVKELSKREALSELELQKLNEEKRKNDERNKSLQMASIEQQKADENVLRLIQQQKKEKEEALQKILQLEKELDARQKLELEIEDLKGKLEVIKHLGDSDTAPIQLKITEMTEELNRKIEDLSHIESVNQALVVKQRQSNDELLPARSKLITGLLEILPSNRRTNIGIKRMGEIDSKAFVTACKKRFESDEASEACSLWQDEIGDPTWHPFKIIELDGKVEEIMDEEDEKLKKLKRKWGDEVYEAVTLALQELNEYNPSGRYVVCELWNYKEKRKATQKEVISYIFKNLKTLKRKKSC</sequence>
<keyword evidence="8" id="KW-1185">Reference proteome</keyword>
<dbReference type="Pfam" id="PF03470">
    <property type="entry name" value="zf-XS"/>
    <property type="match status" value="1"/>
</dbReference>
<feature type="domain" description="Zinc finger-XS" evidence="6">
    <location>
        <begin position="43"/>
        <end position="85"/>
    </location>
</feature>
<comment type="caution">
    <text evidence="7">The sequence shown here is derived from an EMBL/GenBank/DDBJ whole genome shotgun (WGS) entry which is preliminary data.</text>
</comment>
<protein>
    <submittedName>
        <fullName evidence="7">Uncharacterized protein</fullName>
    </submittedName>
</protein>
<feature type="coiled-coil region" evidence="3">
    <location>
        <begin position="298"/>
        <end position="416"/>
    </location>
</feature>
<dbReference type="Pfam" id="PF03469">
    <property type="entry name" value="XH"/>
    <property type="match status" value="1"/>
</dbReference>
<name>A0AAW1MP25_SAPOF</name>
<dbReference type="InterPro" id="IPR005379">
    <property type="entry name" value="FDM1-5/IDN2_XH"/>
</dbReference>
<keyword evidence="1 3" id="KW-0175">Coiled coil</keyword>
<dbReference type="EMBL" id="JBDFQZ010000002">
    <property type="protein sequence ID" value="KAK9747825.1"/>
    <property type="molecule type" value="Genomic_DNA"/>
</dbReference>
<dbReference type="InterPro" id="IPR005381">
    <property type="entry name" value="Znf-XS_domain"/>
</dbReference>
<evidence type="ECO:0000259" key="4">
    <source>
        <dbReference type="Pfam" id="PF03468"/>
    </source>
</evidence>
<dbReference type="InterPro" id="IPR045177">
    <property type="entry name" value="FDM1-5/IDN2"/>
</dbReference>
<dbReference type="AlphaFoldDB" id="A0AAW1MP25"/>
<dbReference type="GO" id="GO:0080188">
    <property type="term" value="P:gene silencing by siRNA-directed DNA methylation"/>
    <property type="evidence" value="ECO:0007669"/>
    <property type="project" value="InterPro"/>
</dbReference>
<gene>
    <name evidence="7" type="ORF">RND81_02G016700</name>
</gene>
<dbReference type="Proteomes" id="UP001443914">
    <property type="component" value="Unassembled WGS sequence"/>
</dbReference>
<reference evidence="7" key="1">
    <citation type="submission" date="2024-03" db="EMBL/GenBank/DDBJ databases">
        <title>WGS assembly of Saponaria officinalis var. Norfolk2.</title>
        <authorList>
            <person name="Jenkins J."/>
            <person name="Shu S."/>
            <person name="Grimwood J."/>
            <person name="Barry K."/>
            <person name="Goodstein D."/>
            <person name="Schmutz J."/>
            <person name="Leebens-Mack J."/>
            <person name="Osbourn A."/>
        </authorList>
    </citation>
    <scope>NUCLEOTIDE SEQUENCE [LARGE SCALE GENOMIC DNA]</scope>
    <source>
        <strain evidence="7">JIC</strain>
    </source>
</reference>
<feature type="domain" description="XS" evidence="4">
    <location>
        <begin position="112"/>
        <end position="207"/>
    </location>
</feature>
<evidence type="ECO:0000256" key="1">
    <source>
        <dbReference type="ARBA" id="ARBA00023054"/>
    </source>
</evidence>
<evidence type="ECO:0000313" key="8">
    <source>
        <dbReference type="Proteomes" id="UP001443914"/>
    </source>
</evidence>
<evidence type="ECO:0000256" key="3">
    <source>
        <dbReference type="SAM" id="Coils"/>
    </source>
</evidence>
<evidence type="ECO:0000256" key="2">
    <source>
        <dbReference type="ARBA" id="ARBA00023158"/>
    </source>
</evidence>
<dbReference type="InterPro" id="IPR005380">
    <property type="entry name" value="XS_domain"/>
</dbReference>
<keyword evidence="2" id="KW-0943">RNA-mediated gene silencing</keyword>
<dbReference type="PANTHER" id="PTHR21596">
    <property type="entry name" value="RIBONUCLEASE P SUBUNIT P38"/>
    <property type="match status" value="1"/>
</dbReference>
<accession>A0AAW1MP25</accession>
<evidence type="ECO:0000259" key="6">
    <source>
        <dbReference type="Pfam" id="PF03470"/>
    </source>
</evidence>
<evidence type="ECO:0000259" key="5">
    <source>
        <dbReference type="Pfam" id="PF03469"/>
    </source>
</evidence>
<dbReference type="InterPro" id="IPR038588">
    <property type="entry name" value="XS_domain_sf"/>
</dbReference>
<dbReference type="Pfam" id="PF03468">
    <property type="entry name" value="XS"/>
    <property type="match status" value="1"/>
</dbReference>
<dbReference type="Gene3D" id="3.30.70.2890">
    <property type="entry name" value="XS domain"/>
    <property type="match status" value="1"/>
</dbReference>
<feature type="domain" description="Factor of DNA methylation 1-5/IDN2" evidence="5">
    <location>
        <begin position="489"/>
        <end position="615"/>
    </location>
</feature>
<proteinExistence type="predicted"/>
<organism evidence="7 8">
    <name type="scientific">Saponaria officinalis</name>
    <name type="common">Common soapwort</name>
    <name type="synonym">Lychnis saponaria</name>
    <dbReference type="NCBI Taxonomy" id="3572"/>
    <lineage>
        <taxon>Eukaryota</taxon>
        <taxon>Viridiplantae</taxon>
        <taxon>Streptophyta</taxon>
        <taxon>Embryophyta</taxon>
        <taxon>Tracheophyta</taxon>
        <taxon>Spermatophyta</taxon>
        <taxon>Magnoliopsida</taxon>
        <taxon>eudicotyledons</taxon>
        <taxon>Gunneridae</taxon>
        <taxon>Pentapetalae</taxon>
        <taxon>Caryophyllales</taxon>
        <taxon>Caryophyllaceae</taxon>
        <taxon>Caryophylleae</taxon>
        <taxon>Saponaria</taxon>
    </lineage>
</organism>